<dbReference type="EMBL" id="KV921329">
    <property type="protein sequence ID" value="ORE18497.1"/>
    <property type="molecule type" value="Genomic_DNA"/>
</dbReference>
<dbReference type="GO" id="GO:0005758">
    <property type="term" value="C:mitochondrial intermembrane space"/>
    <property type="evidence" value="ECO:0007669"/>
    <property type="project" value="InterPro"/>
</dbReference>
<organism evidence="2 3">
    <name type="scientific">Rhizopus microsporus</name>
    <dbReference type="NCBI Taxonomy" id="58291"/>
    <lineage>
        <taxon>Eukaryota</taxon>
        <taxon>Fungi</taxon>
        <taxon>Fungi incertae sedis</taxon>
        <taxon>Mucoromycota</taxon>
        <taxon>Mucoromycotina</taxon>
        <taxon>Mucoromycetes</taxon>
        <taxon>Mucorales</taxon>
        <taxon>Mucorineae</taxon>
        <taxon>Rhizopodaceae</taxon>
        <taxon>Rhizopus</taxon>
    </lineage>
</organism>
<evidence type="ECO:0000313" key="3">
    <source>
        <dbReference type="Proteomes" id="UP000242381"/>
    </source>
</evidence>
<name>A0A1X0S2J5_RHIZD</name>
<dbReference type="PROSITE" id="PS50904">
    <property type="entry name" value="PRELI_MSF1"/>
    <property type="match status" value="1"/>
</dbReference>
<feature type="domain" description="PRELI/MSF1" evidence="1">
    <location>
        <begin position="1"/>
        <end position="105"/>
    </location>
</feature>
<sequence>MGADETQYVREVSTIDPNSKTFTLSSENLSLSNIMKVNEEITYTVAPEDPGKTQFTQQATMTAGSLLSRWENLIEDFSLKRFQQNAQVGREGFLHVLERFVHMTEASSTTN</sequence>
<dbReference type="OMA" id="CIYQPTA"/>
<evidence type="ECO:0000313" key="2">
    <source>
        <dbReference type="EMBL" id="ORE18497.1"/>
    </source>
</evidence>
<dbReference type="AlphaFoldDB" id="A0A1X0S2J5"/>
<evidence type="ECO:0000259" key="1">
    <source>
        <dbReference type="PROSITE" id="PS50904"/>
    </source>
</evidence>
<proteinExistence type="predicted"/>
<dbReference type="Pfam" id="PF04707">
    <property type="entry name" value="PRELI"/>
    <property type="match status" value="1"/>
</dbReference>
<dbReference type="InterPro" id="IPR006797">
    <property type="entry name" value="PRELI/MSF1_dom"/>
</dbReference>
<accession>A0A1X0S2J5</accession>
<gene>
    <name evidence="2" type="ORF">BCV71DRAFT_179447</name>
</gene>
<dbReference type="Proteomes" id="UP000242381">
    <property type="component" value="Unassembled WGS sequence"/>
</dbReference>
<dbReference type="PANTHER" id="PTHR11158">
    <property type="entry name" value="MSF1/PX19 RELATED"/>
    <property type="match status" value="1"/>
</dbReference>
<dbReference type="VEuPathDB" id="FungiDB:BCV72DRAFT_196835"/>
<dbReference type="InterPro" id="IPR037365">
    <property type="entry name" value="Slowmo/Ups"/>
</dbReference>
<protein>
    <recommendedName>
        <fullName evidence="1">PRELI/MSF1 domain-containing protein</fullName>
    </recommendedName>
</protein>
<reference evidence="2 3" key="1">
    <citation type="journal article" date="2016" name="Proc. Natl. Acad. Sci. U.S.A.">
        <title>Lipid metabolic changes in an early divergent fungus govern the establishment of a mutualistic symbiosis with endobacteria.</title>
        <authorList>
            <person name="Lastovetsky O.A."/>
            <person name="Gaspar M.L."/>
            <person name="Mondo S.J."/>
            <person name="LaButti K.M."/>
            <person name="Sandor L."/>
            <person name="Grigoriev I.V."/>
            <person name="Henry S.A."/>
            <person name="Pawlowska T.E."/>
        </authorList>
    </citation>
    <scope>NUCLEOTIDE SEQUENCE [LARGE SCALE GENOMIC DNA]</scope>
    <source>
        <strain evidence="2 3">ATCC 11559</strain>
    </source>
</reference>